<gene>
    <name evidence="1" type="ORF">NCTC10254_01250</name>
</gene>
<dbReference type="EMBL" id="UARK01000006">
    <property type="protein sequence ID" value="SPW28258.1"/>
    <property type="molecule type" value="Genomic_DNA"/>
</dbReference>
<proteinExistence type="predicted"/>
<evidence type="ECO:0000313" key="1">
    <source>
        <dbReference type="EMBL" id="SPW28258.1"/>
    </source>
</evidence>
<name>A0A6H9XTG4_9CORY</name>
<dbReference type="RefSeq" id="WP_040431919.1">
    <property type="nucleotide sequence ID" value="NZ_CAUOLB010000019.1"/>
</dbReference>
<evidence type="ECO:0000313" key="2">
    <source>
        <dbReference type="Proteomes" id="UP000249886"/>
    </source>
</evidence>
<comment type="caution">
    <text evidence="1">The sequence shown here is derived from an EMBL/GenBank/DDBJ whole genome shotgun (WGS) entry which is preliminary data.</text>
</comment>
<dbReference type="GeneID" id="84574376"/>
<protein>
    <submittedName>
        <fullName evidence="1">Uncharacterized protein</fullName>
    </submittedName>
</protein>
<dbReference type="AlphaFoldDB" id="A0A6H9XTG4"/>
<reference evidence="1 2" key="1">
    <citation type="submission" date="2018-06" db="EMBL/GenBank/DDBJ databases">
        <authorList>
            <consortium name="Pathogen Informatics"/>
            <person name="Doyle S."/>
        </authorList>
    </citation>
    <scope>NUCLEOTIDE SEQUENCE [LARGE SCALE GENOMIC DNA]</scope>
    <source>
        <strain evidence="1 2">NCTC10254</strain>
    </source>
</reference>
<organism evidence="1 2">
    <name type="scientific">Corynebacterium matruchotii</name>
    <dbReference type="NCBI Taxonomy" id="43768"/>
    <lineage>
        <taxon>Bacteria</taxon>
        <taxon>Bacillati</taxon>
        <taxon>Actinomycetota</taxon>
        <taxon>Actinomycetes</taxon>
        <taxon>Mycobacteriales</taxon>
        <taxon>Corynebacteriaceae</taxon>
        <taxon>Corynebacterium</taxon>
    </lineage>
</organism>
<sequence length="179" mass="20869">MKPIDDPQEFQRIMAARNRIAASQRALSRKWISDTGVFAMAAEGIVHFVDDEYKLFADAFRAEAPGRLFGVSNEDRPPGWDHAVMVEQSTEDELEQLETEFYGQYFLLFSEDERHAVLFTQADYKLIAGPLPFLHRFFPDLSAQKQEFLEFKNEELSYRHTVGYEQAMETAVRFMNWLD</sequence>
<dbReference type="Proteomes" id="UP000249886">
    <property type="component" value="Unassembled WGS sequence"/>
</dbReference>
<accession>A0A6H9XTG4</accession>